<sequence>MGKGAMKFGGKSGLLPKPKEIFKQPYKHQVYKKQTDSGYAEGILHPKNITRDYIPSKVFTPEQLLKRSAHEPAKKFTEDEIAKMPISQQFKVKNAQMRREYLKDSYQKEVERLENLEKHEELLKLEEEKLAQEAAKHTQSKAEFFTSPTLESYLSDPLVRPRTAEEQESLRIKKESNRLQTRLNADTQRAASLFELYNASINFAITEEKLEKLVDAAFDSKADEAWNNVASSTPNKISAVKNHVTFDNALVDIVLDNVNKGPGYEAVEDYLNGFTDDIKELAEQIKKEKNQQDIEAANENLNKVAEMKRTDV</sequence>
<dbReference type="AlphaFoldDB" id="A0A1E3NTE1"/>
<dbReference type="Proteomes" id="UP000094455">
    <property type="component" value="Unassembled WGS sequence"/>
</dbReference>
<evidence type="ECO:0000313" key="3">
    <source>
        <dbReference type="Proteomes" id="UP000094455"/>
    </source>
</evidence>
<protein>
    <submittedName>
        <fullName evidence="2">Uncharacterized protein</fullName>
    </submittedName>
</protein>
<dbReference type="InterPro" id="IPR058940">
    <property type="entry name" value="mS26_fungi"/>
</dbReference>
<name>A0A1E3NTE1_9ASCO</name>
<gene>
    <name evidence="2" type="ORF">PICMEDRAFT_99519</name>
</gene>
<dbReference type="RefSeq" id="XP_019020455.1">
    <property type="nucleotide sequence ID" value="XM_019165153.1"/>
</dbReference>
<dbReference type="Pfam" id="PF26163">
    <property type="entry name" value="mS26"/>
    <property type="match status" value="1"/>
</dbReference>
<accession>A0A1E3NTE1</accession>
<organism evidence="2 3">
    <name type="scientific">Pichia membranifaciens NRRL Y-2026</name>
    <dbReference type="NCBI Taxonomy" id="763406"/>
    <lineage>
        <taxon>Eukaryota</taxon>
        <taxon>Fungi</taxon>
        <taxon>Dikarya</taxon>
        <taxon>Ascomycota</taxon>
        <taxon>Saccharomycotina</taxon>
        <taxon>Pichiomycetes</taxon>
        <taxon>Pichiales</taxon>
        <taxon>Pichiaceae</taxon>
        <taxon>Pichia</taxon>
    </lineage>
</organism>
<dbReference type="GeneID" id="30181840"/>
<evidence type="ECO:0000256" key="1">
    <source>
        <dbReference type="SAM" id="Coils"/>
    </source>
</evidence>
<proteinExistence type="predicted"/>
<dbReference type="CDD" id="cd23703">
    <property type="entry name" value="mS26_PET12"/>
    <property type="match status" value="1"/>
</dbReference>
<dbReference type="EMBL" id="KV454001">
    <property type="protein sequence ID" value="ODQ49342.1"/>
    <property type="molecule type" value="Genomic_DNA"/>
</dbReference>
<dbReference type="OrthoDB" id="5223508at2759"/>
<feature type="coiled-coil region" evidence="1">
    <location>
        <begin position="271"/>
        <end position="307"/>
    </location>
</feature>
<feature type="coiled-coil region" evidence="1">
    <location>
        <begin position="99"/>
        <end position="136"/>
    </location>
</feature>
<keyword evidence="3" id="KW-1185">Reference proteome</keyword>
<evidence type="ECO:0000313" key="2">
    <source>
        <dbReference type="EMBL" id="ODQ49342.1"/>
    </source>
</evidence>
<keyword evidence="1" id="KW-0175">Coiled coil</keyword>
<reference evidence="2 3" key="1">
    <citation type="journal article" date="2016" name="Proc. Natl. Acad. Sci. U.S.A.">
        <title>Comparative genomics of biotechnologically important yeasts.</title>
        <authorList>
            <person name="Riley R."/>
            <person name="Haridas S."/>
            <person name="Wolfe K.H."/>
            <person name="Lopes M.R."/>
            <person name="Hittinger C.T."/>
            <person name="Goeker M."/>
            <person name="Salamov A.A."/>
            <person name="Wisecaver J.H."/>
            <person name="Long T.M."/>
            <person name="Calvey C.H."/>
            <person name="Aerts A.L."/>
            <person name="Barry K.W."/>
            <person name="Choi C."/>
            <person name="Clum A."/>
            <person name="Coughlan A.Y."/>
            <person name="Deshpande S."/>
            <person name="Douglass A.P."/>
            <person name="Hanson S.J."/>
            <person name="Klenk H.-P."/>
            <person name="LaButti K.M."/>
            <person name="Lapidus A."/>
            <person name="Lindquist E.A."/>
            <person name="Lipzen A.M."/>
            <person name="Meier-Kolthoff J.P."/>
            <person name="Ohm R.A."/>
            <person name="Otillar R.P."/>
            <person name="Pangilinan J.L."/>
            <person name="Peng Y."/>
            <person name="Rokas A."/>
            <person name="Rosa C.A."/>
            <person name="Scheuner C."/>
            <person name="Sibirny A.A."/>
            <person name="Slot J.C."/>
            <person name="Stielow J.B."/>
            <person name="Sun H."/>
            <person name="Kurtzman C.P."/>
            <person name="Blackwell M."/>
            <person name="Grigoriev I.V."/>
            <person name="Jeffries T.W."/>
        </authorList>
    </citation>
    <scope>NUCLEOTIDE SEQUENCE [LARGE SCALE GENOMIC DNA]</scope>
    <source>
        <strain evidence="2 3">NRRL Y-2026</strain>
    </source>
</reference>